<evidence type="ECO:0000313" key="2">
    <source>
        <dbReference type="EMBL" id="AGP38266.1"/>
    </source>
</evidence>
<proteinExistence type="predicted"/>
<accession>S4Y195</accession>
<dbReference type="HOGENOM" id="CLU_2540820_0_0_7"/>
<evidence type="ECO:0000256" key="1">
    <source>
        <dbReference type="SAM" id="MobiDB-lite"/>
    </source>
</evidence>
<dbReference type="Proteomes" id="UP000014803">
    <property type="component" value="Chromosome"/>
</dbReference>
<organism evidence="2 3">
    <name type="scientific">Sorangium cellulosum So0157-2</name>
    <dbReference type="NCBI Taxonomy" id="1254432"/>
    <lineage>
        <taxon>Bacteria</taxon>
        <taxon>Pseudomonadati</taxon>
        <taxon>Myxococcota</taxon>
        <taxon>Polyangia</taxon>
        <taxon>Polyangiales</taxon>
        <taxon>Polyangiaceae</taxon>
        <taxon>Sorangium</taxon>
    </lineage>
</organism>
<reference evidence="2 3" key="1">
    <citation type="journal article" date="2013" name="Sci. Rep.">
        <title>Extraordinary expansion of a Sorangium cellulosum genome from an alkaline milieu.</title>
        <authorList>
            <person name="Han K."/>
            <person name="Li Z.F."/>
            <person name="Peng R."/>
            <person name="Zhu L.P."/>
            <person name="Zhou T."/>
            <person name="Wang L.G."/>
            <person name="Li S.G."/>
            <person name="Zhang X.B."/>
            <person name="Hu W."/>
            <person name="Wu Z.H."/>
            <person name="Qin N."/>
            <person name="Li Y.Z."/>
        </authorList>
    </citation>
    <scope>NUCLEOTIDE SEQUENCE [LARGE SCALE GENOMIC DNA]</scope>
    <source>
        <strain evidence="2 3">So0157-2</strain>
    </source>
</reference>
<protein>
    <submittedName>
        <fullName evidence="2">Uncharacterized protein</fullName>
    </submittedName>
</protein>
<name>S4Y195_SORCE</name>
<feature type="region of interest" description="Disordered" evidence="1">
    <location>
        <begin position="1"/>
        <end position="40"/>
    </location>
</feature>
<dbReference type="AlphaFoldDB" id="S4Y195"/>
<gene>
    <name evidence="2" type="ORF">SCE1572_29575</name>
</gene>
<feature type="region of interest" description="Disordered" evidence="1">
    <location>
        <begin position="59"/>
        <end position="83"/>
    </location>
</feature>
<dbReference type="STRING" id="1254432.SCE1572_29575"/>
<sequence>MSPALSWPSFHRSAAATASGHTNPPRLGPSGPRMTGMSPVRSTAPIAYALSCRFEGCSPASPPSVRAHAGAGPTRRTPVRAEW</sequence>
<dbReference type="KEGG" id="scu:SCE1572_29575"/>
<dbReference type="EMBL" id="CP003969">
    <property type="protein sequence ID" value="AGP38266.1"/>
    <property type="molecule type" value="Genomic_DNA"/>
</dbReference>
<evidence type="ECO:0000313" key="3">
    <source>
        <dbReference type="Proteomes" id="UP000014803"/>
    </source>
</evidence>